<keyword evidence="1" id="KW-1133">Transmembrane helix</keyword>
<keyword evidence="3" id="KW-1185">Reference proteome</keyword>
<dbReference type="KEGG" id="ehx:EMIHUDRAFT_221533"/>
<dbReference type="GeneID" id="17250265"/>
<feature type="transmembrane region" description="Helical" evidence="1">
    <location>
        <begin position="135"/>
        <end position="162"/>
    </location>
</feature>
<dbReference type="HOGENOM" id="CLU_802755_0_0_1"/>
<protein>
    <recommendedName>
        <fullName evidence="4">EXPERA domain-containing protein</fullName>
    </recommendedName>
</protein>
<dbReference type="PaxDb" id="2903-EOD04096"/>
<evidence type="ECO:0008006" key="4">
    <source>
        <dbReference type="Google" id="ProtNLM"/>
    </source>
</evidence>
<dbReference type="Proteomes" id="UP000013827">
    <property type="component" value="Unassembled WGS sequence"/>
</dbReference>
<dbReference type="EnsemblProtists" id="EOD04096">
    <property type="protein sequence ID" value="EOD04096"/>
    <property type="gene ID" value="EMIHUDRAFT_221533"/>
</dbReference>
<keyword evidence="1" id="KW-0472">Membrane</keyword>
<sequence>MQTKSGAICASPVVSESWLEQIAPPAIVGWSDVPCAGKATLVLYLFLVAALAENIHIRMLGAGVPHYGCCWDDPESRYYLRDGMLLVGLLWLDRALRRCRPGWSLSKRHVFVLLMGIMSQAQQPGRPTAPHKFGLVWSGMCLPMILALAAATFAVSLVSSMLHAEEGTILMLAGGYPFRKLQLGLTALCVEHVQSWFAEHFGPPDEAGMLSPPYPETVNTIAAVTYIEPTLAAFLICWLCWEALELGSALLWRALRFPLLCLVLSGRLVDQLLFVAMADEVRLAEQLVGTPFANAAPAAKAALIMSQFTLEGVLLGVALPPAVETLLRKAAAHREANVGAQSRVNV</sequence>
<proteinExistence type="predicted"/>
<dbReference type="AlphaFoldDB" id="A0A0D3HYL1"/>
<dbReference type="RefSeq" id="XP_005756525.1">
    <property type="nucleotide sequence ID" value="XM_005756468.1"/>
</dbReference>
<keyword evidence="1" id="KW-0812">Transmembrane</keyword>
<reference evidence="2" key="2">
    <citation type="submission" date="2024-10" db="UniProtKB">
        <authorList>
            <consortium name="EnsemblProtists"/>
        </authorList>
    </citation>
    <scope>IDENTIFICATION</scope>
</reference>
<reference evidence="3" key="1">
    <citation type="journal article" date="2013" name="Nature">
        <title>Pan genome of the phytoplankton Emiliania underpins its global distribution.</title>
        <authorList>
            <person name="Read B.A."/>
            <person name="Kegel J."/>
            <person name="Klute M.J."/>
            <person name="Kuo A."/>
            <person name="Lefebvre S.C."/>
            <person name="Maumus F."/>
            <person name="Mayer C."/>
            <person name="Miller J."/>
            <person name="Monier A."/>
            <person name="Salamov A."/>
            <person name="Young J."/>
            <person name="Aguilar M."/>
            <person name="Claverie J.M."/>
            <person name="Frickenhaus S."/>
            <person name="Gonzalez K."/>
            <person name="Herman E.K."/>
            <person name="Lin Y.C."/>
            <person name="Napier J."/>
            <person name="Ogata H."/>
            <person name="Sarno A.F."/>
            <person name="Shmutz J."/>
            <person name="Schroeder D."/>
            <person name="de Vargas C."/>
            <person name="Verret F."/>
            <person name="von Dassow P."/>
            <person name="Valentin K."/>
            <person name="Van de Peer Y."/>
            <person name="Wheeler G."/>
            <person name="Dacks J.B."/>
            <person name="Delwiche C.F."/>
            <person name="Dyhrman S.T."/>
            <person name="Glockner G."/>
            <person name="John U."/>
            <person name="Richards T."/>
            <person name="Worden A.Z."/>
            <person name="Zhang X."/>
            <person name="Grigoriev I.V."/>
            <person name="Allen A.E."/>
            <person name="Bidle K."/>
            <person name="Borodovsky M."/>
            <person name="Bowler C."/>
            <person name="Brownlee C."/>
            <person name="Cock J.M."/>
            <person name="Elias M."/>
            <person name="Gladyshev V.N."/>
            <person name="Groth M."/>
            <person name="Guda C."/>
            <person name="Hadaegh A."/>
            <person name="Iglesias-Rodriguez M.D."/>
            <person name="Jenkins J."/>
            <person name="Jones B.M."/>
            <person name="Lawson T."/>
            <person name="Leese F."/>
            <person name="Lindquist E."/>
            <person name="Lobanov A."/>
            <person name="Lomsadze A."/>
            <person name="Malik S.B."/>
            <person name="Marsh M.E."/>
            <person name="Mackinder L."/>
            <person name="Mock T."/>
            <person name="Mueller-Roeber B."/>
            <person name="Pagarete A."/>
            <person name="Parker M."/>
            <person name="Probert I."/>
            <person name="Quesneville H."/>
            <person name="Raines C."/>
            <person name="Rensing S.A."/>
            <person name="Riano-Pachon D.M."/>
            <person name="Richier S."/>
            <person name="Rokitta S."/>
            <person name="Shiraiwa Y."/>
            <person name="Soanes D.M."/>
            <person name="van der Giezen M."/>
            <person name="Wahlund T.M."/>
            <person name="Williams B."/>
            <person name="Wilson W."/>
            <person name="Wolfe G."/>
            <person name="Wurch L.L."/>
        </authorList>
    </citation>
    <scope>NUCLEOTIDE SEQUENCE</scope>
</reference>
<accession>A0A0D3HYL1</accession>
<evidence type="ECO:0000313" key="3">
    <source>
        <dbReference type="Proteomes" id="UP000013827"/>
    </source>
</evidence>
<evidence type="ECO:0000313" key="2">
    <source>
        <dbReference type="EnsemblProtists" id="EOD04096"/>
    </source>
</evidence>
<evidence type="ECO:0000256" key="1">
    <source>
        <dbReference type="SAM" id="Phobius"/>
    </source>
</evidence>
<name>A0A0D3HYL1_EMIH1</name>
<organism evidence="2 3">
    <name type="scientific">Emiliania huxleyi (strain CCMP1516)</name>
    <dbReference type="NCBI Taxonomy" id="280463"/>
    <lineage>
        <taxon>Eukaryota</taxon>
        <taxon>Haptista</taxon>
        <taxon>Haptophyta</taxon>
        <taxon>Prymnesiophyceae</taxon>
        <taxon>Isochrysidales</taxon>
        <taxon>Noelaerhabdaceae</taxon>
        <taxon>Emiliania</taxon>
    </lineage>
</organism>